<feature type="domain" description="Transposase MuDR plant" evidence="2">
    <location>
        <begin position="178"/>
        <end position="243"/>
    </location>
</feature>
<feature type="compositionally biased region" description="Acidic residues" evidence="1">
    <location>
        <begin position="116"/>
        <end position="125"/>
    </location>
</feature>
<dbReference type="InterPro" id="IPR004332">
    <property type="entry name" value="Transposase_MuDR"/>
</dbReference>
<dbReference type="Proteomes" id="UP000515211">
    <property type="component" value="Chromosome 4"/>
</dbReference>
<reference evidence="4" key="2">
    <citation type="submission" date="2025-08" db="UniProtKB">
        <authorList>
            <consortium name="RefSeq"/>
        </authorList>
    </citation>
    <scope>IDENTIFICATION</scope>
    <source>
        <tissue evidence="4">Whole plant</tissue>
    </source>
</reference>
<dbReference type="AlphaFoldDB" id="A0A6P4CYJ3"/>
<proteinExistence type="predicted"/>
<dbReference type="Pfam" id="PF03108">
    <property type="entry name" value="DBD_Tnp_Mut"/>
    <property type="match status" value="1"/>
</dbReference>
<protein>
    <submittedName>
        <fullName evidence="4">Uncharacterized protein LOC107482531</fullName>
    </submittedName>
</protein>
<evidence type="ECO:0000313" key="3">
    <source>
        <dbReference type="Proteomes" id="UP000515211"/>
    </source>
</evidence>
<evidence type="ECO:0000313" key="4">
    <source>
        <dbReference type="RefSeq" id="XP_015958554.1"/>
    </source>
</evidence>
<keyword evidence="3" id="KW-1185">Reference proteome</keyword>
<feature type="region of interest" description="Disordered" evidence="1">
    <location>
        <begin position="1"/>
        <end position="23"/>
    </location>
</feature>
<name>A0A6P4CYJ3_ARADU</name>
<sequence length="313" mass="34590">MEQSQSNPHPHDNAVQDSQTGSSRAGVRYETFVIGSDEDLQVLFNCRHSFPEVKIPELLAKLEDGVDSSGASAPNPQSITVDGVSTSMHVVAAAVLIREPQRAGAVHANLDEELVDIGGDSDDDIPSSTPTTHGGSGSGTQEYLPHLSALNLEAIGIHQNVEATFVGQGMHDANPLTKFQIGQSFQSKEEVVLSIKEYSILRGVEYRVMESDNLKYQGRCKEFGNGYTWLIRIVMQKRKSTWEIKRYNGPHTCMATLISSDNKQLDYHVICARMFPLVRAYASVSIKVLQETTEATYGFSLVIERCGWRSKRQ</sequence>
<evidence type="ECO:0000259" key="2">
    <source>
        <dbReference type="Pfam" id="PF03108"/>
    </source>
</evidence>
<reference evidence="3" key="1">
    <citation type="journal article" date="2016" name="Nat. Genet.">
        <title>The genome sequences of Arachis duranensis and Arachis ipaensis, the diploid ancestors of cultivated peanut.</title>
        <authorList>
            <person name="Bertioli D.J."/>
            <person name="Cannon S.B."/>
            <person name="Froenicke L."/>
            <person name="Huang G."/>
            <person name="Farmer A.D."/>
            <person name="Cannon E.K."/>
            <person name="Liu X."/>
            <person name="Gao D."/>
            <person name="Clevenger J."/>
            <person name="Dash S."/>
            <person name="Ren L."/>
            <person name="Moretzsohn M.C."/>
            <person name="Shirasawa K."/>
            <person name="Huang W."/>
            <person name="Vidigal B."/>
            <person name="Abernathy B."/>
            <person name="Chu Y."/>
            <person name="Niederhuth C.E."/>
            <person name="Umale P."/>
            <person name="Araujo A.C."/>
            <person name="Kozik A."/>
            <person name="Kim K.D."/>
            <person name="Burow M.D."/>
            <person name="Varshney R.K."/>
            <person name="Wang X."/>
            <person name="Zhang X."/>
            <person name="Barkley N."/>
            <person name="Guimaraes P.M."/>
            <person name="Isobe S."/>
            <person name="Guo B."/>
            <person name="Liao B."/>
            <person name="Stalker H.T."/>
            <person name="Schmitz R.J."/>
            <person name="Scheffler B.E."/>
            <person name="Leal-Bertioli S.C."/>
            <person name="Xun X."/>
            <person name="Jackson S.A."/>
            <person name="Michelmore R."/>
            <person name="Ozias-Akins P."/>
        </authorList>
    </citation>
    <scope>NUCLEOTIDE SEQUENCE [LARGE SCALE GENOMIC DNA]</scope>
    <source>
        <strain evidence="3">cv. V14167</strain>
    </source>
</reference>
<organism evidence="3 4">
    <name type="scientific">Arachis duranensis</name>
    <name type="common">Wild peanut</name>
    <dbReference type="NCBI Taxonomy" id="130453"/>
    <lineage>
        <taxon>Eukaryota</taxon>
        <taxon>Viridiplantae</taxon>
        <taxon>Streptophyta</taxon>
        <taxon>Embryophyta</taxon>
        <taxon>Tracheophyta</taxon>
        <taxon>Spermatophyta</taxon>
        <taxon>Magnoliopsida</taxon>
        <taxon>eudicotyledons</taxon>
        <taxon>Gunneridae</taxon>
        <taxon>Pentapetalae</taxon>
        <taxon>rosids</taxon>
        <taxon>fabids</taxon>
        <taxon>Fabales</taxon>
        <taxon>Fabaceae</taxon>
        <taxon>Papilionoideae</taxon>
        <taxon>50 kb inversion clade</taxon>
        <taxon>dalbergioids sensu lato</taxon>
        <taxon>Dalbergieae</taxon>
        <taxon>Pterocarpus clade</taxon>
        <taxon>Arachis</taxon>
    </lineage>
</organism>
<gene>
    <name evidence="4" type="primary">LOC107482531</name>
</gene>
<dbReference type="RefSeq" id="XP_015958554.1">
    <property type="nucleotide sequence ID" value="XM_016103068.1"/>
</dbReference>
<feature type="region of interest" description="Disordered" evidence="1">
    <location>
        <begin position="116"/>
        <end position="142"/>
    </location>
</feature>
<dbReference type="KEGG" id="adu:107482531"/>
<dbReference type="GeneID" id="107482531"/>
<accession>A0A6P4CYJ3</accession>
<evidence type="ECO:0000256" key="1">
    <source>
        <dbReference type="SAM" id="MobiDB-lite"/>
    </source>
</evidence>